<dbReference type="InterPro" id="IPR036388">
    <property type="entry name" value="WH-like_DNA-bd_sf"/>
</dbReference>
<reference evidence="3 4" key="1">
    <citation type="submission" date="2020-07" db="EMBL/GenBank/DDBJ databases">
        <title>Natrinema (YPL30) sp. nov. and Haloterrigena xxxxxx (YPL8) sp. nov., isolated from a salt mine.</title>
        <authorList>
            <person name="Cui H."/>
        </authorList>
    </citation>
    <scope>NUCLEOTIDE SEQUENCE [LARGE SCALE GENOMIC DNA]</scope>
    <source>
        <strain evidence="3 4">YPL13</strain>
    </source>
</reference>
<evidence type="ECO:0000259" key="2">
    <source>
        <dbReference type="Pfam" id="PF24035"/>
    </source>
</evidence>
<gene>
    <name evidence="3" type="ORF">HYG81_13005</name>
</gene>
<feature type="compositionally biased region" description="Low complexity" evidence="1">
    <location>
        <begin position="282"/>
        <end position="292"/>
    </location>
</feature>
<evidence type="ECO:0000313" key="3">
    <source>
        <dbReference type="EMBL" id="QLK25020.1"/>
    </source>
</evidence>
<feature type="compositionally biased region" description="Polar residues" evidence="1">
    <location>
        <begin position="312"/>
        <end position="331"/>
    </location>
</feature>
<dbReference type="InterPro" id="IPR055768">
    <property type="entry name" value="DUF7344"/>
</dbReference>
<dbReference type="RefSeq" id="WP_180840211.1">
    <property type="nucleotide sequence ID" value="NZ_CP059154.1"/>
</dbReference>
<proteinExistence type="predicted"/>
<dbReference type="OrthoDB" id="247722at2157"/>
<sequence length="339" mass="35825">MRTPPSAELTTALDVLAAPQRRYLLATLLERADTSSTDRPSTSERLSVETLATEVATIEHGCPIVTDEQCERVHIELVHVHVPRLADAELLSRHDDGDATTVALTDHPVLESAWVRSLLDDPTGETLPVDEGTFDRTLEALRSPRRRTVCAALARRRGTVSVTDLAAAVVAREGGDETRLVDVTESACTDVATSLVHEHLPILSNAGLVECDDEAEEVVLATDAPQWRIDWMTEGPLADVAAFVEATATEAPDATATATDVPDATATDALATSKPADDESAADTPVATATAADGDRMLWTLARPRAGRATGDESSSSRDVTSPPDESSTATGPPDGPPT</sequence>
<protein>
    <recommendedName>
        <fullName evidence="2">DUF7344 domain-containing protein</fullName>
    </recommendedName>
</protein>
<dbReference type="Proteomes" id="UP000510869">
    <property type="component" value="Chromosome"/>
</dbReference>
<dbReference type="Gene3D" id="1.10.10.10">
    <property type="entry name" value="Winged helix-like DNA-binding domain superfamily/Winged helix DNA-binding domain"/>
    <property type="match status" value="2"/>
</dbReference>
<name>A0A7D6GJE5_9EURY</name>
<organism evidence="3 4">
    <name type="scientific">Natrinema zhouii</name>
    <dbReference type="NCBI Taxonomy" id="1710539"/>
    <lineage>
        <taxon>Archaea</taxon>
        <taxon>Methanobacteriati</taxon>
        <taxon>Methanobacteriota</taxon>
        <taxon>Stenosarchaea group</taxon>
        <taxon>Halobacteria</taxon>
        <taxon>Halobacteriales</taxon>
        <taxon>Natrialbaceae</taxon>
        <taxon>Natrinema</taxon>
    </lineage>
</organism>
<dbReference type="Pfam" id="PF24035">
    <property type="entry name" value="DUF7344"/>
    <property type="match status" value="2"/>
</dbReference>
<dbReference type="AlphaFoldDB" id="A0A7D6GJE5"/>
<keyword evidence="4" id="KW-1185">Reference proteome</keyword>
<dbReference type="KEGG" id="nay:HYG81_13005"/>
<feature type="domain" description="DUF7344" evidence="2">
    <location>
        <begin position="14"/>
        <end position="95"/>
    </location>
</feature>
<dbReference type="EMBL" id="CP059154">
    <property type="protein sequence ID" value="QLK25020.1"/>
    <property type="molecule type" value="Genomic_DNA"/>
</dbReference>
<evidence type="ECO:0000313" key="4">
    <source>
        <dbReference type="Proteomes" id="UP000510869"/>
    </source>
</evidence>
<accession>A0A7D6GJE5</accession>
<feature type="region of interest" description="Disordered" evidence="1">
    <location>
        <begin position="271"/>
        <end position="339"/>
    </location>
</feature>
<feature type="domain" description="DUF7344" evidence="2">
    <location>
        <begin position="139"/>
        <end position="218"/>
    </location>
</feature>
<evidence type="ECO:0000256" key="1">
    <source>
        <dbReference type="SAM" id="MobiDB-lite"/>
    </source>
</evidence>
<dbReference type="GeneID" id="56144140"/>